<reference evidence="2 3" key="1">
    <citation type="submission" date="2012-05" db="EMBL/GenBank/DDBJ databases">
        <title>Genome sequence of Nitritalea halalkaliphila LW7.</title>
        <authorList>
            <person name="Jangir P.K."/>
            <person name="Singh A."/>
            <person name="Shivaji S."/>
            <person name="Sharma R."/>
        </authorList>
    </citation>
    <scope>NUCLEOTIDE SEQUENCE [LARGE SCALE GENOMIC DNA]</scope>
    <source>
        <strain evidence="2 3">LW7</strain>
    </source>
</reference>
<gene>
    <name evidence="2" type="ORF">A3SI_03735</name>
</gene>
<accession>I5C961</accession>
<keyword evidence="1" id="KW-0472">Membrane</keyword>
<feature type="transmembrane region" description="Helical" evidence="1">
    <location>
        <begin position="69"/>
        <end position="90"/>
    </location>
</feature>
<sequence length="169" mass="18714">MESHKNPTHKGNFFAVFSYFRKKKTMYIGLQHAHSGLAYLALLALIGVIFYALYGALTGKGFTEKDRKIAMVAFILAHIQLLIGLILYFVSPKGYSLLASGSAMGDAAARLTALEHPVINIIAIVLISVGYIRAKKLTVDTARFRSIYMFYAIGLVLILSRIPWTSWLG</sequence>
<keyword evidence="1" id="KW-1133">Transmembrane helix</keyword>
<keyword evidence="1" id="KW-0812">Transmembrane</keyword>
<dbReference type="STRING" id="1189621.A3SI_03735"/>
<dbReference type="PATRIC" id="fig|1189621.3.peg.782"/>
<feature type="transmembrane region" description="Helical" evidence="1">
    <location>
        <begin position="117"/>
        <end position="134"/>
    </location>
</feature>
<dbReference type="Proteomes" id="UP000005551">
    <property type="component" value="Unassembled WGS sequence"/>
</dbReference>
<organism evidence="2 3">
    <name type="scientific">Nitritalea halalkaliphila LW7</name>
    <dbReference type="NCBI Taxonomy" id="1189621"/>
    <lineage>
        <taxon>Bacteria</taxon>
        <taxon>Pseudomonadati</taxon>
        <taxon>Bacteroidota</taxon>
        <taxon>Cytophagia</taxon>
        <taxon>Cytophagales</taxon>
        <taxon>Cyclobacteriaceae</taxon>
        <taxon>Nitritalea</taxon>
    </lineage>
</organism>
<keyword evidence="3" id="KW-1185">Reference proteome</keyword>
<protein>
    <recommendedName>
        <fullName evidence="4">50S ribosomal protein L27</fullName>
    </recommendedName>
</protein>
<feature type="transmembrane region" description="Helical" evidence="1">
    <location>
        <begin position="146"/>
        <end position="164"/>
    </location>
</feature>
<proteinExistence type="predicted"/>
<evidence type="ECO:0008006" key="4">
    <source>
        <dbReference type="Google" id="ProtNLM"/>
    </source>
</evidence>
<evidence type="ECO:0000256" key="1">
    <source>
        <dbReference type="SAM" id="Phobius"/>
    </source>
</evidence>
<dbReference type="AlphaFoldDB" id="I5C961"/>
<evidence type="ECO:0000313" key="2">
    <source>
        <dbReference type="EMBL" id="EIM78363.1"/>
    </source>
</evidence>
<name>I5C961_9BACT</name>
<evidence type="ECO:0000313" key="3">
    <source>
        <dbReference type="Proteomes" id="UP000005551"/>
    </source>
</evidence>
<dbReference type="EMBL" id="AJYA01000007">
    <property type="protein sequence ID" value="EIM78363.1"/>
    <property type="molecule type" value="Genomic_DNA"/>
</dbReference>
<feature type="transmembrane region" description="Helical" evidence="1">
    <location>
        <begin position="36"/>
        <end position="57"/>
    </location>
</feature>
<comment type="caution">
    <text evidence="2">The sequence shown here is derived from an EMBL/GenBank/DDBJ whole genome shotgun (WGS) entry which is preliminary data.</text>
</comment>